<dbReference type="OrthoDB" id="9810336at2"/>
<feature type="transmembrane region" description="Helical" evidence="5">
    <location>
        <begin position="47"/>
        <end position="69"/>
    </location>
</feature>
<evidence type="ECO:0000256" key="3">
    <source>
        <dbReference type="ARBA" id="ARBA00022989"/>
    </source>
</evidence>
<evidence type="ECO:0000313" key="7">
    <source>
        <dbReference type="EMBL" id="MXP14921.1"/>
    </source>
</evidence>
<protein>
    <submittedName>
        <fullName evidence="7">NfeD family protein</fullName>
    </submittedName>
</protein>
<keyword evidence="4 5" id="KW-0472">Membrane</keyword>
<name>A0A6L7GJV1_9SPHN</name>
<feature type="domain" description="NfeD-like C-terminal" evidence="6">
    <location>
        <begin position="93"/>
        <end position="146"/>
    </location>
</feature>
<organism evidence="7 8">
    <name type="scientific">Allopontixanthobacter confluentis</name>
    <dbReference type="NCBI Taxonomy" id="1849021"/>
    <lineage>
        <taxon>Bacteria</taxon>
        <taxon>Pseudomonadati</taxon>
        <taxon>Pseudomonadota</taxon>
        <taxon>Alphaproteobacteria</taxon>
        <taxon>Sphingomonadales</taxon>
        <taxon>Erythrobacteraceae</taxon>
        <taxon>Allopontixanthobacter</taxon>
    </lineage>
</organism>
<evidence type="ECO:0000256" key="4">
    <source>
        <dbReference type="ARBA" id="ARBA00023136"/>
    </source>
</evidence>
<dbReference type="Proteomes" id="UP000473531">
    <property type="component" value="Unassembled WGS sequence"/>
</dbReference>
<dbReference type="AlphaFoldDB" id="A0A6L7GJV1"/>
<feature type="transmembrane region" description="Helical" evidence="5">
    <location>
        <begin position="12"/>
        <end position="41"/>
    </location>
</feature>
<evidence type="ECO:0000256" key="5">
    <source>
        <dbReference type="SAM" id="Phobius"/>
    </source>
</evidence>
<dbReference type="InterPro" id="IPR002810">
    <property type="entry name" value="NfeD-like_C"/>
</dbReference>
<sequence length="160" mass="17011">MGDLGSVDAPWIWVTIGLVLGALELVVPGVYLIWLAVAALITGLLTFVLDLGLVVQVINFIFLSLIAVYSAKRFLQDRPIESIDPLMNNRSGRMIGQTAVVTQALDGGSGRVRFGDGEWIARGPDLAVGARVRIIGSDGTKLLVEPVDLIARDETGSPAS</sequence>
<evidence type="ECO:0000313" key="8">
    <source>
        <dbReference type="Proteomes" id="UP000473531"/>
    </source>
</evidence>
<comment type="subcellular location">
    <subcellularLocation>
        <location evidence="1">Membrane</location>
        <topology evidence="1">Multi-pass membrane protein</topology>
    </subcellularLocation>
</comment>
<accession>A0A6L7GJV1</accession>
<comment type="caution">
    <text evidence="7">The sequence shown here is derived from an EMBL/GenBank/DDBJ whole genome shotgun (WGS) entry which is preliminary data.</text>
</comment>
<dbReference type="EMBL" id="WTYU01000002">
    <property type="protein sequence ID" value="MXP14921.1"/>
    <property type="molecule type" value="Genomic_DNA"/>
</dbReference>
<gene>
    <name evidence="7" type="ORF">GRI44_09205</name>
</gene>
<dbReference type="GO" id="GO:0005886">
    <property type="term" value="C:plasma membrane"/>
    <property type="evidence" value="ECO:0007669"/>
    <property type="project" value="TreeGrafter"/>
</dbReference>
<reference evidence="7 8" key="1">
    <citation type="submission" date="2019-12" db="EMBL/GenBank/DDBJ databases">
        <title>Genomic-based taxomic classification of the family Erythrobacteraceae.</title>
        <authorList>
            <person name="Xu L."/>
        </authorList>
    </citation>
    <scope>NUCLEOTIDE SEQUENCE [LARGE SCALE GENOMIC DNA]</scope>
    <source>
        <strain evidence="7 8">KCTC 52259</strain>
    </source>
</reference>
<evidence type="ECO:0000256" key="2">
    <source>
        <dbReference type="ARBA" id="ARBA00022692"/>
    </source>
</evidence>
<keyword evidence="2 5" id="KW-0812">Transmembrane</keyword>
<keyword evidence="8" id="KW-1185">Reference proteome</keyword>
<dbReference type="InterPro" id="IPR052165">
    <property type="entry name" value="Membrane_assoc_protease"/>
</dbReference>
<dbReference type="Pfam" id="PF01957">
    <property type="entry name" value="NfeD"/>
    <property type="match status" value="1"/>
</dbReference>
<dbReference type="RefSeq" id="WP_160601522.1">
    <property type="nucleotide sequence ID" value="NZ_WTYU01000002.1"/>
</dbReference>
<dbReference type="InterPro" id="IPR012340">
    <property type="entry name" value="NA-bd_OB-fold"/>
</dbReference>
<proteinExistence type="predicted"/>
<dbReference type="PANTHER" id="PTHR33507:SF3">
    <property type="entry name" value="INNER MEMBRANE PROTEIN YBBJ"/>
    <property type="match status" value="1"/>
</dbReference>
<evidence type="ECO:0000259" key="6">
    <source>
        <dbReference type="Pfam" id="PF01957"/>
    </source>
</evidence>
<keyword evidence="3 5" id="KW-1133">Transmembrane helix</keyword>
<evidence type="ECO:0000256" key="1">
    <source>
        <dbReference type="ARBA" id="ARBA00004141"/>
    </source>
</evidence>
<dbReference type="SUPFAM" id="SSF141322">
    <property type="entry name" value="NfeD domain-like"/>
    <property type="match status" value="1"/>
</dbReference>
<dbReference type="Gene3D" id="2.40.50.140">
    <property type="entry name" value="Nucleic acid-binding proteins"/>
    <property type="match status" value="1"/>
</dbReference>
<dbReference type="PANTHER" id="PTHR33507">
    <property type="entry name" value="INNER MEMBRANE PROTEIN YBBJ"/>
    <property type="match status" value="1"/>
</dbReference>